<proteinExistence type="predicted"/>
<evidence type="ECO:0008006" key="4">
    <source>
        <dbReference type="Google" id="ProtNLM"/>
    </source>
</evidence>
<evidence type="ECO:0000256" key="1">
    <source>
        <dbReference type="SAM" id="MobiDB-lite"/>
    </source>
</evidence>
<reference evidence="2" key="2">
    <citation type="submission" date="2020-03" db="EMBL/GenBank/DDBJ databases">
        <title>Walnut 2.0.</title>
        <authorList>
            <person name="Marrano A."/>
            <person name="Britton M."/>
            <person name="Zimin A.V."/>
            <person name="Zaini P.A."/>
            <person name="Workman R."/>
            <person name="Puiu D."/>
            <person name="Bianco L."/>
            <person name="Allen B.J."/>
            <person name="Troggio M."/>
            <person name="Leslie C.A."/>
            <person name="Timp W."/>
            <person name="Dendekar A."/>
            <person name="Salzberg S.L."/>
            <person name="Neale D.B."/>
        </authorList>
    </citation>
    <scope>NUCLEOTIDE SEQUENCE</scope>
    <source>
        <tissue evidence="2">Leaves</tissue>
    </source>
</reference>
<dbReference type="InterPro" id="IPR028938">
    <property type="entry name" value="Rsf1-like"/>
</dbReference>
<dbReference type="GO" id="GO:0006355">
    <property type="term" value="P:regulation of DNA-templated transcription"/>
    <property type="evidence" value="ECO:0007669"/>
    <property type="project" value="InterPro"/>
</dbReference>
<reference evidence="2" key="1">
    <citation type="submission" date="2015-10" db="EMBL/GenBank/DDBJ databases">
        <authorList>
            <person name="Martinez-Garcia P.J."/>
            <person name="Crepeau M.W."/>
            <person name="Puiu D."/>
            <person name="Gonzalez-Ibeas D."/>
            <person name="Whalen J."/>
            <person name="Stevens K."/>
            <person name="Paul R."/>
            <person name="Butterfield T."/>
            <person name="Britton M."/>
            <person name="Reagan R."/>
            <person name="Chakraborty S."/>
            <person name="Walawage S.L."/>
            <person name="Vasquez-Gross H.A."/>
            <person name="Cardeno C."/>
            <person name="Famula R."/>
            <person name="Pratt K."/>
            <person name="Kuruganti S."/>
            <person name="Aradhya M.K."/>
            <person name="Leslie C.A."/>
            <person name="Dandekar A.M."/>
            <person name="Salzberg S.L."/>
            <person name="Wegrzyn J.L."/>
            <person name="Langley C.H."/>
            <person name="Neale D.B."/>
        </authorList>
    </citation>
    <scope>NUCLEOTIDE SEQUENCE</scope>
    <source>
        <tissue evidence="2">Leaves</tissue>
    </source>
</reference>
<accession>A0A833UWN4</accession>
<evidence type="ECO:0000313" key="3">
    <source>
        <dbReference type="Proteomes" id="UP000619265"/>
    </source>
</evidence>
<sequence>ENLHGTNPSAPSLHQSGIAQLSFPLQLRFLKATMISGRRTRASTKSEAVGKDVLPVAKEGSADQPVLVLDDSRFESEVAKLRGRWELASVFNFLSVFEPVIGSDLKLSAEEIEMGLIKTNRSNAQLHIALLKGIPPVSKVLNGSDAWVTALCKKLAMWWPWVAEGKVPLMAAKGEEISRYKELDPTDRLLILKALCEVRADQQDVLSYINDALKQGNQMSCFRKDKIGGDGSGTSYWYDGNKTIGHRLYREVNMYQSKRNSNGKRCLTPPAISFQWETIATNLEEFCKVVDELSCSKVIAEVDVGKTIETDAIPVLEKLQKNKERALKRKQRQDMLLNSFSTPHVAGMTRSCRTRNPISYTFDEYDRAIDEAIQLTKEGKASLEQSPERDGAEHGTRNGGQEMYTGSKDNSCERGDSMDSDIESDVLQEVGIDDENEDEDYYGKKVDIDDDGCCDLGYSEPDRNRATLDSQKANDFCTQKLEETRLTGATAHADVSNRGLGTKNRLRQRPTRNSALDSIVIPDSDDENVPGNTRECQEMNAFPQTLLTQNSEEGSQ</sequence>
<feature type="non-terminal residue" evidence="2">
    <location>
        <position position="556"/>
    </location>
</feature>
<dbReference type="Gramene" id="Jr09_02070_p1">
    <property type="protein sequence ID" value="cds.Jr09_02070_p1"/>
    <property type="gene ID" value="Jr09_02070"/>
</dbReference>
<dbReference type="EMBL" id="LIHL02000009">
    <property type="protein sequence ID" value="KAF5459764.1"/>
    <property type="molecule type" value="Genomic_DNA"/>
</dbReference>
<dbReference type="PANTHER" id="PTHR14296:SF12">
    <property type="entry name" value="DDT DOMAIN-CONTAINING PROTEIN DDR4 ISOFORM X1"/>
    <property type="match status" value="1"/>
</dbReference>
<feature type="region of interest" description="Disordered" evidence="1">
    <location>
        <begin position="495"/>
        <end position="534"/>
    </location>
</feature>
<feature type="region of interest" description="Disordered" evidence="1">
    <location>
        <begin position="379"/>
        <end position="419"/>
    </location>
</feature>
<dbReference type="PANTHER" id="PTHR14296">
    <property type="entry name" value="REMODELING AND SPACING FACTOR 1"/>
    <property type="match status" value="1"/>
</dbReference>
<comment type="caution">
    <text evidence="2">The sequence shown here is derived from an EMBL/GenBank/DDBJ whole genome shotgun (WGS) entry which is preliminary data.</text>
</comment>
<evidence type="ECO:0000313" key="2">
    <source>
        <dbReference type="EMBL" id="KAF5459764.1"/>
    </source>
</evidence>
<dbReference type="Proteomes" id="UP000619265">
    <property type="component" value="Unassembled WGS sequence"/>
</dbReference>
<feature type="compositionally biased region" description="Basic and acidic residues" evidence="1">
    <location>
        <begin position="379"/>
        <end position="396"/>
    </location>
</feature>
<dbReference type="AlphaFoldDB" id="A0A833UWN4"/>
<protein>
    <recommendedName>
        <fullName evidence="4">DDT domain-containing protein DDR4</fullName>
    </recommendedName>
</protein>
<dbReference type="GO" id="GO:0031213">
    <property type="term" value="C:RSF complex"/>
    <property type="evidence" value="ECO:0007669"/>
    <property type="project" value="InterPro"/>
</dbReference>
<name>A0A833UWN4_JUGRE</name>
<organism evidence="2 3">
    <name type="scientific">Juglans regia</name>
    <name type="common">English walnut</name>
    <dbReference type="NCBI Taxonomy" id="51240"/>
    <lineage>
        <taxon>Eukaryota</taxon>
        <taxon>Viridiplantae</taxon>
        <taxon>Streptophyta</taxon>
        <taxon>Embryophyta</taxon>
        <taxon>Tracheophyta</taxon>
        <taxon>Spermatophyta</taxon>
        <taxon>Magnoliopsida</taxon>
        <taxon>eudicotyledons</taxon>
        <taxon>Gunneridae</taxon>
        <taxon>Pentapetalae</taxon>
        <taxon>rosids</taxon>
        <taxon>fabids</taxon>
        <taxon>Fagales</taxon>
        <taxon>Juglandaceae</taxon>
        <taxon>Juglans</taxon>
    </lineage>
</organism>
<gene>
    <name evidence="2" type="ORF">F2P56_019684</name>
</gene>